<evidence type="ECO:0000313" key="2">
    <source>
        <dbReference type="EMBL" id="KAG0492461.1"/>
    </source>
</evidence>
<evidence type="ECO:0000256" key="1">
    <source>
        <dbReference type="SAM" id="MobiDB-lite"/>
    </source>
</evidence>
<gene>
    <name evidence="2" type="ORF">HPP92_005859</name>
</gene>
<dbReference type="EMBL" id="JADCNL010000002">
    <property type="protein sequence ID" value="KAG0492461.1"/>
    <property type="molecule type" value="Genomic_DNA"/>
</dbReference>
<dbReference type="Proteomes" id="UP000636800">
    <property type="component" value="Chromosome 2"/>
</dbReference>
<organism evidence="2 3">
    <name type="scientific">Vanilla planifolia</name>
    <name type="common">Vanilla</name>
    <dbReference type="NCBI Taxonomy" id="51239"/>
    <lineage>
        <taxon>Eukaryota</taxon>
        <taxon>Viridiplantae</taxon>
        <taxon>Streptophyta</taxon>
        <taxon>Embryophyta</taxon>
        <taxon>Tracheophyta</taxon>
        <taxon>Spermatophyta</taxon>
        <taxon>Magnoliopsida</taxon>
        <taxon>Liliopsida</taxon>
        <taxon>Asparagales</taxon>
        <taxon>Orchidaceae</taxon>
        <taxon>Vanilloideae</taxon>
        <taxon>Vanilleae</taxon>
        <taxon>Vanilla</taxon>
    </lineage>
</organism>
<keyword evidence="3" id="KW-1185">Reference proteome</keyword>
<reference evidence="2 3" key="1">
    <citation type="journal article" date="2020" name="Nat. Food">
        <title>A phased Vanilla planifolia genome enables genetic improvement of flavour and production.</title>
        <authorList>
            <person name="Hasing T."/>
            <person name="Tang H."/>
            <person name="Brym M."/>
            <person name="Khazi F."/>
            <person name="Huang T."/>
            <person name="Chambers A.H."/>
        </authorList>
    </citation>
    <scope>NUCLEOTIDE SEQUENCE [LARGE SCALE GENOMIC DNA]</scope>
    <source>
        <tissue evidence="2">Leaf</tissue>
    </source>
</reference>
<accession>A0A835VDK2</accession>
<name>A0A835VDK2_VANPL</name>
<proteinExistence type="predicted"/>
<feature type="region of interest" description="Disordered" evidence="1">
    <location>
        <begin position="1"/>
        <end position="35"/>
    </location>
</feature>
<protein>
    <submittedName>
        <fullName evidence="2">Uncharacterized protein</fullName>
    </submittedName>
</protein>
<dbReference type="AlphaFoldDB" id="A0A835VDK2"/>
<evidence type="ECO:0000313" key="3">
    <source>
        <dbReference type="Proteomes" id="UP000636800"/>
    </source>
</evidence>
<feature type="compositionally biased region" description="Basic and acidic residues" evidence="1">
    <location>
        <begin position="10"/>
        <end position="22"/>
    </location>
</feature>
<comment type="caution">
    <text evidence="2">The sequence shown here is derived from an EMBL/GenBank/DDBJ whole genome shotgun (WGS) entry which is preliminary data.</text>
</comment>
<feature type="region of interest" description="Disordered" evidence="1">
    <location>
        <begin position="67"/>
        <end position="91"/>
    </location>
</feature>
<sequence length="116" mass="12861">MTRIQANRSALRENKDGEERKASAASSKRPARPKREIACGTWRFDMTRVRRGGERQEGDWAKLPATKRRLIERTGQGGDQGRERQSGRGLGCGMDPFLISGGTDGEITVFCITGDH</sequence>